<keyword evidence="3" id="KW-1185">Reference proteome</keyword>
<feature type="transmembrane region" description="Helical" evidence="1">
    <location>
        <begin position="53"/>
        <end position="73"/>
    </location>
</feature>
<evidence type="ECO:0000313" key="3">
    <source>
        <dbReference type="Proteomes" id="UP000077202"/>
    </source>
</evidence>
<keyword evidence="1" id="KW-1133">Transmembrane helix</keyword>
<evidence type="ECO:0000313" key="2">
    <source>
        <dbReference type="EMBL" id="OAE23603.1"/>
    </source>
</evidence>
<evidence type="ECO:0000256" key="1">
    <source>
        <dbReference type="SAM" id="Phobius"/>
    </source>
</evidence>
<name>A0A176VT95_MARPO</name>
<dbReference type="Proteomes" id="UP000077202">
    <property type="component" value="Unassembled WGS sequence"/>
</dbReference>
<proteinExistence type="predicted"/>
<protein>
    <submittedName>
        <fullName evidence="2">Uncharacterized protein</fullName>
    </submittedName>
</protein>
<keyword evidence="1" id="KW-0812">Transmembrane</keyword>
<dbReference type="EMBL" id="LVLJ01002823">
    <property type="protein sequence ID" value="OAE23603.1"/>
    <property type="molecule type" value="Genomic_DNA"/>
</dbReference>
<dbReference type="PANTHER" id="PTHR32254">
    <property type="entry name" value="EXPRESSED PROTEIN"/>
    <property type="match status" value="1"/>
</dbReference>
<comment type="caution">
    <text evidence="2">The sequence shown here is derived from an EMBL/GenBank/DDBJ whole genome shotgun (WGS) entry which is preliminary data.</text>
</comment>
<dbReference type="AlphaFoldDB" id="A0A176VT95"/>
<dbReference type="InterPro" id="IPR010471">
    <property type="entry name" value="DUF1068"/>
</dbReference>
<gene>
    <name evidence="2" type="ORF">AXG93_4316s1360</name>
</gene>
<dbReference type="PANTHER" id="PTHR32254:SF6">
    <property type="entry name" value="DUF1068 DOMAIN-CONTAINING PROTEIN"/>
    <property type="match status" value="1"/>
</dbReference>
<keyword evidence="1" id="KW-0472">Membrane</keyword>
<dbReference type="Pfam" id="PF06364">
    <property type="entry name" value="DUF1068"/>
    <property type="match status" value="1"/>
</dbReference>
<accession>A0A176VT95</accession>
<sequence length="224" mass="24933">MKGHELLELGSSSHSLESCCVSFESPHGIEAKAIIDELRGGLRQRVRGSSRRGWLTGVLVLGLVILVAVRHVFNYMTNDALRRGFDSCLSCECDCLQLGEAQDKAFAELTQIIVPDCEKDVNYSETGREAMMRGYKILWDALRLQESKAQDADMTSQRALEEVRTMAAKFRKEIGKCVEGMVTTEYARVTVTGALKREQERSSLWEGRARELGWKDGGGSAPIL</sequence>
<reference evidence="2" key="1">
    <citation type="submission" date="2016-03" db="EMBL/GenBank/DDBJ databases">
        <title>Mechanisms controlling the formation of the plant cell surface in tip-growing cells are functionally conserved among land plants.</title>
        <authorList>
            <person name="Honkanen S."/>
            <person name="Jones V.A."/>
            <person name="Morieri G."/>
            <person name="Champion C."/>
            <person name="Hetherington A.J."/>
            <person name="Kelly S."/>
            <person name="Saint-Marcoux D."/>
            <person name="Proust H."/>
            <person name="Prescott H."/>
            <person name="Dolan L."/>
        </authorList>
    </citation>
    <scope>NUCLEOTIDE SEQUENCE [LARGE SCALE GENOMIC DNA]</scope>
    <source>
        <tissue evidence="2">Whole gametophyte</tissue>
    </source>
</reference>
<organism evidence="2 3">
    <name type="scientific">Marchantia polymorpha subsp. ruderalis</name>
    <dbReference type="NCBI Taxonomy" id="1480154"/>
    <lineage>
        <taxon>Eukaryota</taxon>
        <taxon>Viridiplantae</taxon>
        <taxon>Streptophyta</taxon>
        <taxon>Embryophyta</taxon>
        <taxon>Marchantiophyta</taxon>
        <taxon>Marchantiopsida</taxon>
        <taxon>Marchantiidae</taxon>
        <taxon>Marchantiales</taxon>
        <taxon>Marchantiaceae</taxon>
        <taxon>Marchantia</taxon>
    </lineage>
</organism>